<dbReference type="GO" id="GO:0009247">
    <property type="term" value="P:glycolipid biosynthetic process"/>
    <property type="evidence" value="ECO:0007669"/>
    <property type="project" value="InterPro"/>
</dbReference>
<gene>
    <name evidence="8" type="ORF">E6H03_13685</name>
</gene>
<proteinExistence type="inferred from homology"/>
<dbReference type="Proteomes" id="UP000318093">
    <property type="component" value="Unassembled WGS sequence"/>
</dbReference>
<dbReference type="Pfam" id="PF06925">
    <property type="entry name" value="MGDG_synth"/>
    <property type="match status" value="1"/>
</dbReference>
<dbReference type="InterPro" id="IPR050519">
    <property type="entry name" value="Glycosyltransf_28_UgtP"/>
</dbReference>
<comment type="similarity">
    <text evidence="2">Belongs to the glycosyltransferase 28 family.</text>
</comment>
<evidence type="ECO:0000259" key="6">
    <source>
        <dbReference type="Pfam" id="PF04101"/>
    </source>
</evidence>
<evidence type="ECO:0000313" key="8">
    <source>
        <dbReference type="EMBL" id="TMI77544.1"/>
    </source>
</evidence>
<keyword evidence="3" id="KW-0328">Glycosyltransferase</keyword>
<dbReference type="PANTHER" id="PTHR43025:SF3">
    <property type="entry name" value="MONOGALACTOSYLDIACYLGLYCEROL SYNTHASE 1, CHLOROPLASTIC"/>
    <property type="match status" value="1"/>
</dbReference>
<organism evidence="8 9">
    <name type="scientific">Candidatus Segetimicrobium genomatis</name>
    <dbReference type="NCBI Taxonomy" id="2569760"/>
    <lineage>
        <taxon>Bacteria</taxon>
        <taxon>Bacillati</taxon>
        <taxon>Candidatus Sysuimicrobiota</taxon>
        <taxon>Candidatus Sysuimicrobiia</taxon>
        <taxon>Candidatus Sysuimicrobiales</taxon>
        <taxon>Candidatus Segetimicrobiaceae</taxon>
        <taxon>Candidatus Segetimicrobium</taxon>
    </lineage>
</organism>
<comment type="caution">
    <text evidence="8">The sequence shown here is derived from an EMBL/GenBank/DDBJ whole genome shotgun (WGS) entry which is preliminary data.</text>
</comment>
<evidence type="ECO:0000259" key="7">
    <source>
        <dbReference type="Pfam" id="PF06925"/>
    </source>
</evidence>
<evidence type="ECO:0000256" key="2">
    <source>
        <dbReference type="ARBA" id="ARBA00006962"/>
    </source>
</evidence>
<dbReference type="PANTHER" id="PTHR43025">
    <property type="entry name" value="MONOGALACTOSYLDIACYLGLYCEROL SYNTHASE"/>
    <property type="match status" value="1"/>
</dbReference>
<feature type="region of interest" description="Disordered" evidence="5">
    <location>
        <begin position="369"/>
        <end position="389"/>
    </location>
</feature>
<dbReference type="InterPro" id="IPR007235">
    <property type="entry name" value="Glyco_trans_28_C"/>
</dbReference>
<evidence type="ECO:0000256" key="4">
    <source>
        <dbReference type="ARBA" id="ARBA00022679"/>
    </source>
</evidence>
<reference evidence="8 9" key="1">
    <citation type="journal article" date="2019" name="Nat. Microbiol.">
        <title>Mediterranean grassland soil C-N compound turnover is dependent on rainfall and depth, and is mediated by genomically divergent microorganisms.</title>
        <authorList>
            <person name="Diamond S."/>
            <person name="Andeer P.F."/>
            <person name="Li Z."/>
            <person name="Crits-Christoph A."/>
            <person name="Burstein D."/>
            <person name="Anantharaman K."/>
            <person name="Lane K.R."/>
            <person name="Thomas B.C."/>
            <person name="Pan C."/>
            <person name="Northen T.R."/>
            <person name="Banfield J.F."/>
        </authorList>
    </citation>
    <scope>NUCLEOTIDE SEQUENCE [LARGE SCALE GENOMIC DNA]</scope>
    <source>
        <strain evidence="8">NP_6</strain>
    </source>
</reference>
<evidence type="ECO:0000256" key="3">
    <source>
        <dbReference type="ARBA" id="ARBA00022676"/>
    </source>
</evidence>
<protein>
    <submittedName>
        <fullName evidence="8">Glycosyltransferase</fullName>
    </submittedName>
</protein>
<keyword evidence="4 8" id="KW-0808">Transferase</keyword>
<dbReference type="InterPro" id="IPR009695">
    <property type="entry name" value="Diacylglyc_glucosyltr_N"/>
</dbReference>
<dbReference type="EMBL" id="VBAN01000497">
    <property type="protein sequence ID" value="TMI77544.1"/>
    <property type="molecule type" value="Genomic_DNA"/>
</dbReference>
<dbReference type="AlphaFoldDB" id="A0A537J1X5"/>
<feature type="domain" description="Glycosyl transferase family 28 C-terminal" evidence="6">
    <location>
        <begin position="231"/>
        <end position="356"/>
    </location>
</feature>
<name>A0A537J1X5_9BACT</name>
<sequence length="389" mass="42678">MLLSILSCNYGGGHRRVGEAIAEEWEARTGGRAEVVDYFARFVHPVFDAITKFSYIQSVRRAPIMYGMFYKATGEIRPDSPVQRAINRMGLERLDRYLKAERPDVVCCVHCTPAGTMSDLKIAGRGEVPCLTIITDYVTHSQWIHPGVDEYSVPAAEVRDGLLARGIPAHRITVTGLPIERKFLRTLDRAAIARRLDLAPDRPVILVMAGAYAMLGGVGDVARVLARFPRPLQALVVCGHDRRLADQVRARMAGSPHPFHVFEYVDNVEELMAASDLLITKAGGVTVSEAMVLRLPMLIYRPIPGQEEGNTKYLLDHGAALAPKTPEMLHSMLETLLADPARLAAMKQAAEELARPGATQQVVAHLTQLAGTSPRPAPQRTLATSIPRT</sequence>
<dbReference type="Gene3D" id="3.40.50.2000">
    <property type="entry name" value="Glycogen Phosphorylase B"/>
    <property type="match status" value="1"/>
</dbReference>
<evidence type="ECO:0000256" key="5">
    <source>
        <dbReference type="SAM" id="MobiDB-lite"/>
    </source>
</evidence>
<dbReference type="GO" id="GO:0016758">
    <property type="term" value="F:hexosyltransferase activity"/>
    <property type="evidence" value="ECO:0007669"/>
    <property type="project" value="InterPro"/>
</dbReference>
<evidence type="ECO:0000256" key="1">
    <source>
        <dbReference type="ARBA" id="ARBA00004370"/>
    </source>
</evidence>
<dbReference type="SUPFAM" id="SSF53756">
    <property type="entry name" value="UDP-Glycosyltransferase/glycogen phosphorylase"/>
    <property type="match status" value="1"/>
</dbReference>
<accession>A0A537J1X5</accession>
<dbReference type="GO" id="GO:0016020">
    <property type="term" value="C:membrane"/>
    <property type="evidence" value="ECO:0007669"/>
    <property type="project" value="UniProtKB-SubCell"/>
</dbReference>
<comment type="subcellular location">
    <subcellularLocation>
        <location evidence="1">Membrane</location>
    </subcellularLocation>
</comment>
<evidence type="ECO:0000313" key="9">
    <source>
        <dbReference type="Proteomes" id="UP000318093"/>
    </source>
</evidence>
<dbReference type="Pfam" id="PF04101">
    <property type="entry name" value="Glyco_tran_28_C"/>
    <property type="match status" value="1"/>
</dbReference>
<feature type="domain" description="Diacylglycerol glucosyltransferase N-terminal" evidence="7">
    <location>
        <begin position="14"/>
        <end position="179"/>
    </location>
</feature>